<keyword evidence="3" id="KW-0067">ATP-binding</keyword>
<dbReference type="InterPro" id="IPR014001">
    <property type="entry name" value="Helicase_ATP-bd"/>
</dbReference>
<keyword evidence="1" id="KW-0547">Nucleotide-binding</keyword>
<dbReference type="EMBL" id="AJIL01000080">
    <property type="protein sequence ID" value="KNE96539.1"/>
    <property type="molecule type" value="Genomic_DNA"/>
</dbReference>
<gene>
    <name evidence="6" type="ORF">PSTG_10098</name>
</gene>
<comment type="caution">
    <text evidence="6">The sequence shown here is derived from an EMBL/GenBank/DDBJ whole genome shotgun (WGS) entry which is preliminary data.</text>
</comment>
<dbReference type="GO" id="GO:0008094">
    <property type="term" value="F:ATP-dependent activity, acting on DNA"/>
    <property type="evidence" value="ECO:0007669"/>
    <property type="project" value="TreeGrafter"/>
</dbReference>
<evidence type="ECO:0000259" key="4">
    <source>
        <dbReference type="PROSITE" id="PS51192"/>
    </source>
</evidence>
<dbReference type="PANTHER" id="PTHR45626:SF22">
    <property type="entry name" value="DNA REPAIR PROTEIN RAD5"/>
    <property type="match status" value="1"/>
</dbReference>
<dbReference type="InterPro" id="IPR050628">
    <property type="entry name" value="SNF2_RAD54_helicase_TF"/>
</dbReference>
<dbReference type="CDD" id="cd18008">
    <property type="entry name" value="DEXDc_SHPRH-like"/>
    <property type="match status" value="1"/>
</dbReference>
<reference evidence="7" key="1">
    <citation type="submission" date="2014-03" db="EMBL/GenBank/DDBJ databases">
        <title>The Genome Sequence of Puccinia striiformis f. sp. tritici PST-78.</title>
        <authorList>
            <consortium name="The Broad Institute Genome Sequencing Platform"/>
            <person name="Cuomo C."/>
            <person name="Hulbert S."/>
            <person name="Chen X."/>
            <person name="Walker B."/>
            <person name="Young S.K."/>
            <person name="Zeng Q."/>
            <person name="Gargeya S."/>
            <person name="Fitzgerald M."/>
            <person name="Haas B."/>
            <person name="Abouelleil A."/>
            <person name="Alvarado L."/>
            <person name="Arachchi H.M."/>
            <person name="Berlin A.M."/>
            <person name="Chapman S.B."/>
            <person name="Goldberg J."/>
            <person name="Griggs A."/>
            <person name="Gujja S."/>
            <person name="Hansen M."/>
            <person name="Howarth C."/>
            <person name="Imamovic A."/>
            <person name="Larimer J."/>
            <person name="McCowan C."/>
            <person name="Montmayeur A."/>
            <person name="Murphy C."/>
            <person name="Neiman D."/>
            <person name="Pearson M."/>
            <person name="Priest M."/>
            <person name="Roberts A."/>
            <person name="Saif S."/>
            <person name="Shea T."/>
            <person name="Sisk P."/>
            <person name="Sykes S."/>
            <person name="Wortman J."/>
            <person name="Nusbaum C."/>
            <person name="Birren B."/>
        </authorList>
    </citation>
    <scope>NUCLEOTIDE SEQUENCE [LARGE SCALE GENOMIC DNA]</scope>
    <source>
        <strain evidence="7">race PST-78</strain>
    </source>
</reference>
<dbReference type="CDD" id="cd18793">
    <property type="entry name" value="SF2_C_SNF"/>
    <property type="match status" value="1"/>
</dbReference>
<organism evidence="6 7">
    <name type="scientific">Puccinia striiformis f. sp. tritici PST-78</name>
    <dbReference type="NCBI Taxonomy" id="1165861"/>
    <lineage>
        <taxon>Eukaryota</taxon>
        <taxon>Fungi</taxon>
        <taxon>Dikarya</taxon>
        <taxon>Basidiomycota</taxon>
        <taxon>Pucciniomycotina</taxon>
        <taxon>Pucciniomycetes</taxon>
        <taxon>Pucciniales</taxon>
        <taxon>Pucciniaceae</taxon>
        <taxon>Puccinia</taxon>
    </lineage>
</organism>
<dbReference type="STRING" id="1165861.A0A0L0VC46"/>
<dbReference type="InterPro" id="IPR000330">
    <property type="entry name" value="SNF2_N"/>
</dbReference>
<name>A0A0L0VC46_9BASI</name>
<dbReference type="InterPro" id="IPR049730">
    <property type="entry name" value="SNF2/RAD54-like_C"/>
</dbReference>
<sequence length="584" mass="66557">MQVRIVDNYCPERCWGIPHILHPEAGQLSAPGELVPGCTTRLLTHQQRALEFIRDLESPHSAITSAFWDSTACNWIRQAFNNMVDSRRTDSTIKHTNQAAILADDMGLGKMLSSLALIVTSKSAAVTFANTNDRHAKATLVVCPLLTLANWEAEIHKRLDLKLTKYVVYHGAKRTKWSPQMLWDNNIVLVTYDTVANNYEFRMDALFEAMWFRIILDEAHLIRDPATKRSKAILALHSQQKLCLTGTPLQNRLNDLYTLLCFIRLDPWGREEVWQAFKEPNIQRKAPITIELLQQLLGTFSLRRLKTDVLQLPPKVKEQVGLQLPAPWREDYCKQYHDFTEKFGVERSSGSWDSAEFFQQLTMLRLYCDHPGLLDPCEYDLPKQDTTWRDSPKIMHLMTDLMGHLHSEEGGPLSKAVVFSQWTSFLKIVGAALAEAGIPFVQLDGSCSLQQRENALTQMRQEPNVRVLLATVGAGGVEIDLTCAQKVYLMVSLPCWNPTLENQATDRAYRLGQSCTTQIVRYFIQESIEVNILEIQKRKKELAHLALDRTRIIPQDAVRMMMEIIHQQRQEYLPAAPGASPPEV</sequence>
<evidence type="ECO:0008006" key="8">
    <source>
        <dbReference type="Google" id="ProtNLM"/>
    </source>
</evidence>
<protein>
    <recommendedName>
        <fullName evidence="8">Helicase ATP-binding domain-containing protein</fullName>
    </recommendedName>
</protein>
<proteinExistence type="predicted"/>
<evidence type="ECO:0000313" key="6">
    <source>
        <dbReference type="EMBL" id="KNE96539.1"/>
    </source>
</evidence>
<dbReference type="SMART" id="SM00487">
    <property type="entry name" value="DEXDc"/>
    <property type="match status" value="1"/>
</dbReference>
<dbReference type="Gene3D" id="3.40.50.300">
    <property type="entry name" value="P-loop containing nucleotide triphosphate hydrolases"/>
    <property type="match status" value="1"/>
</dbReference>
<dbReference type="PANTHER" id="PTHR45626">
    <property type="entry name" value="TRANSCRIPTION TERMINATION FACTOR 2-RELATED"/>
    <property type="match status" value="1"/>
</dbReference>
<dbReference type="PROSITE" id="PS51192">
    <property type="entry name" value="HELICASE_ATP_BIND_1"/>
    <property type="match status" value="1"/>
</dbReference>
<evidence type="ECO:0000313" key="7">
    <source>
        <dbReference type="Proteomes" id="UP000054564"/>
    </source>
</evidence>
<dbReference type="GO" id="GO:0016787">
    <property type="term" value="F:hydrolase activity"/>
    <property type="evidence" value="ECO:0007669"/>
    <property type="project" value="UniProtKB-KW"/>
</dbReference>
<dbReference type="InterPro" id="IPR027417">
    <property type="entry name" value="P-loop_NTPase"/>
</dbReference>
<dbReference type="GO" id="GO:0006281">
    <property type="term" value="P:DNA repair"/>
    <property type="evidence" value="ECO:0007669"/>
    <property type="project" value="TreeGrafter"/>
</dbReference>
<evidence type="ECO:0000256" key="3">
    <source>
        <dbReference type="ARBA" id="ARBA00022840"/>
    </source>
</evidence>
<dbReference type="AlphaFoldDB" id="A0A0L0VC46"/>
<evidence type="ECO:0000256" key="2">
    <source>
        <dbReference type="ARBA" id="ARBA00022801"/>
    </source>
</evidence>
<dbReference type="Pfam" id="PF00271">
    <property type="entry name" value="Helicase_C"/>
    <property type="match status" value="1"/>
</dbReference>
<dbReference type="InterPro" id="IPR001650">
    <property type="entry name" value="Helicase_C-like"/>
</dbReference>
<dbReference type="SMART" id="SM00490">
    <property type="entry name" value="HELICc"/>
    <property type="match status" value="1"/>
</dbReference>
<dbReference type="Gene3D" id="3.40.50.10810">
    <property type="entry name" value="Tandem AAA-ATPase domain"/>
    <property type="match status" value="1"/>
</dbReference>
<dbReference type="GO" id="GO:0005524">
    <property type="term" value="F:ATP binding"/>
    <property type="evidence" value="ECO:0007669"/>
    <property type="project" value="UniProtKB-KW"/>
</dbReference>
<dbReference type="Pfam" id="PF00176">
    <property type="entry name" value="SNF2-rel_dom"/>
    <property type="match status" value="1"/>
</dbReference>
<feature type="domain" description="Helicase ATP-binding" evidence="4">
    <location>
        <begin position="91"/>
        <end position="266"/>
    </location>
</feature>
<feature type="domain" description="Helicase C-terminal" evidence="5">
    <location>
        <begin position="397"/>
        <end position="565"/>
    </location>
</feature>
<keyword evidence="2" id="KW-0378">Hydrolase</keyword>
<evidence type="ECO:0000259" key="5">
    <source>
        <dbReference type="PROSITE" id="PS51194"/>
    </source>
</evidence>
<dbReference type="SUPFAM" id="SSF52540">
    <property type="entry name" value="P-loop containing nucleoside triphosphate hydrolases"/>
    <property type="match status" value="2"/>
</dbReference>
<evidence type="ECO:0000256" key="1">
    <source>
        <dbReference type="ARBA" id="ARBA00022741"/>
    </source>
</evidence>
<accession>A0A0L0VC46</accession>
<keyword evidence="7" id="KW-1185">Reference proteome</keyword>
<dbReference type="Proteomes" id="UP000054564">
    <property type="component" value="Unassembled WGS sequence"/>
</dbReference>
<dbReference type="GO" id="GO:0005634">
    <property type="term" value="C:nucleus"/>
    <property type="evidence" value="ECO:0007669"/>
    <property type="project" value="TreeGrafter"/>
</dbReference>
<dbReference type="PROSITE" id="PS51194">
    <property type="entry name" value="HELICASE_CTER"/>
    <property type="match status" value="1"/>
</dbReference>
<dbReference type="InterPro" id="IPR038718">
    <property type="entry name" value="SNF2-like_sf"/>
</dbReference>